<evidence type="ECO:0000256" key="8">
    <source>
        <dbReference type="PROSITE-ProRule" id="PRU00339"/>
    </source>
</evidence>
<reference evidence="10" key="1">
    <citation type="submission" date="2020-11" db="EMBL/GenBank/DDBJ databases">
        <title>Azospira restricta DSM 18626 genome sequence.</title>
        <authorList>
            <person name="Moe W.M."/>
        </authorList>
    </citation>
    <scope>NUCLEOTIDE SEQUENCE</scope>
    <source>
        <strain evidence="10">DSM 18626</strain>
    </source>
</reference>
<keyword evidence="5" id="KW-0808">Transferase</keyword>
<dbReference type="InterPro" id="IPR029489">
    <property type="entry name" value="OGT/SEC/SPY_C"/>
</dbReference>
<dbReference type="Pfam" id="PF13844">
    <property type="entry name" value="Glyco_transf_41"/>
    <property type="match status" value="2"/>
</dbReference>
<dbReference type="EC" id="2.4.1.255" evidence="3"/>
<dbReference type="PANTHER" id="PTHR44998:SF1">
    <property type="entry name" value="UDP-N-ACETYLGLUCOSAMINE--PEPTIDE N-ACETYLGLUCOSAMINYLTRANSFERASE 110 KDA SUBUNIT"/>
    <property type="match status" value="1"/>
</dbReference>
<dbReference type="RefSeq" id="WP_203389017.1">
    <property type="nucleotide sequence ID" value="NZ_CP064781.1"/>
</dbReference>
<feature type="domain" description="O-GlcNAc transferase C-terminal" evidence="9">
    <location>
        <begin position="593"/>
        <end position="778"/>
    </location>
</feature>
<dbReference type="InterPro" id="IPR019734">
    <property type="entry name" value="TPR_rpt"/>
</dbReference>
<sequence length="791" mass="85013">MIAPAKAAEAGRLFAAGLEHQRQGRLAEARVCYEQGLRLSPGQPDATFLLGQLLHESGELQRGEALMRQAIAANPKAANYWRGLAIQLFNRACYDEACAAFERALALGDAPEIRAELAAALAAAGRPAEALAAWRDVVRRQPEHDAAWLAIGRLHLAAGQAADALAAAETLLRLLPDSADGWRLHAEANEQLGRADVALNGLVQAATCAPGDADLRLRLGRALLAAGMGDAGIEQLEEASRLAPQVAATHFQRGTAYAALGRAEAACAAYEAARRLDPEAPAILTNLANQYAALKRNDAAYELYAQALRVAPDFAAAHFNLGMLLVDAGRRLDAEAALGRACALAPDNGLMAAHLLFQRMHLCRWQGLDALAQVVARTIEDDRDDIPPFIALSMPGTSPDLQRRCAENHSRRLMAAPAMPAAPATGGRRDGRLRLGYLSSDFKSHATAYLMAEMLEAHDRSRFEVFGLSYGVDDGSPMRARIVASVEHFVDLAGLPAADAVGRIAALELDVLVDLKGYTEGNHSEWLQYRLAPAQINWLGYPGTLAAPWVDYLIADAVVAPLSSQPQFSERLLHLPGCYQPNCRERACCAPPSRADEGLPDEALVLCSFNQTYKITPAIFACWLEVLRQVPQAVLWLWASNPWAEEELRAHAAAAGIAPARLIFAEGKPQAAHLARLPLADLALDTFPCNGHTTTSDALWAGVPVVTLQGEAFAARVASSLLTAAGLDELVARSEADYVATVVRLCRDREGLRRLRKQAEALRSESDLFDGQAFARKLEALLAEIGRPADG</sequence>
<feature type="repeat" description="TPR" evidence="8">
    <location>
        <begin position="281"/>
        <end position="314"/>
    </location>
</feature>
<feature type="repeat" description="TPR" evidence="8">
    <location>
        <begin position="247"/>
        <end position="280"/>
    </location>
</feature>
<protein>
    <recommendedName>
        <fullName evidence="3">protein O-GlcNAc transferase</fullName>
        <ecNumber evidence="3">2.4.1.255</ecNumber>
    </recommendedName>
</protein>
<name>A0A974SS70_9RHOO</name>
<keyword evidence="6" id="KW-0677">Repeat</keyword>
<evidence type="ECO:0000259" key="9">
    <source>
        <dbReference type="Pfam" id="PF13844"/>
    </source>
</evidence>
<dbReference type="Gene3D" id="3.40.50.2000">
    <property type="entry name" value="Glycogen Phosphorylase B"/>
    <property type="match status" value="1"/>
</dbReference>
<dbReference type="PANTHER" id="PTHR44998">
    <property type="match status" value="1"/>
</dbReference>
<dbReference type="SMART" id="SM00028">
    <property type="entry name" value="TPR"/>
    <property type="match status" value="9"/>
</dbReference>
<dbReference type="Proteomes" id="UP000663444">
    <property type="component" value="Chromosome"/>
</dbReference>
<keyword evidence="7 8" id="KW-0802">TPR repeat</keyword>
<dbReference type="Pfam" id="PF13432">
    <property type="entry name" value="TPR_16"/>
    <property type="match status" value="3"/>
</dbReference>
<dbReference type="InterPro" id="IPR011990">
    <property type="entry name" value="TPR-like_helical_dom_sf"/>
</dbReference>
<dbReference type="PROSITE" id="PS50005">
    <property type="entry name" value="TPR"/>
    <property type="match status" value="2"/>
</dbReference>
<organism evidence="10 11">
    <name type="scientific">Azospira restricta</name>
    <dbReference type="NCBI Taxonomy" id="404405"/>
    <lineage>
        <taxon>Bacteria</taxon>
        <taxon>Pseudomonadati</taxon>
        <taxon>Pseudomonadota</taxon>
        <taxon>Betaproteobacteria</taxon>
        <taxon>Rhodocyclales</taxon>
        <taxon>Rhodocyclaceae</taxon>
        <taxon>Azospira</taxon>
    </lineage>
</organism>
<dbReference type="Pfam" id="PF14559">
    <property type="entry name" value="TPR_19"/>
    <property type="match status" value="1"/>
</dbReference>
<dbReference type="Gene3D" id="1.25.40.10">
    <property type="entry name" value="Tetratricopeptide repeat domain"/>
    <property type="match status" value="4"/>
</dbReference>
<evidence type="ECO:0000256" key="7">
    <source>
        <dbReference type="ARBA" id="ARBA00022803"/>
    </source>
</evidence>
<evidence type="ECO:0000256" key="3">
    <source>
        <dbReference type="ARBA" id="ARBA00011970"/>
    </source>
</evidence>
<evidence type="ECO:0000256" key="2">
    <source>
        <dbReference type="ARBA" id="ARBA00005386"/>
    </source>
</evidence>
<dbReference type="GO" id="GO:0097363">
    <property type="term" value="F:protein O-acetylglucosaminyltransferase activity"/>
    <property type="evidence" value="ECO:0007669"/>
    <property type="project" value="UniProtKB-EC"/>
</dbReference>
<keyword evidence="11" id="KW-1185">Reference proteome</keyword>
<evidence type="ECO:0000256" key="6">
    <source>
        <dbReference type="ARBA" id="ARBA00022737"/>
    </source>
</evidence>
<evidence type="ECO:0000256" key="4">
    <source>
        <dbReference type="ARBA" id="ARBA00022676"/>
    </source>
</evidence>
<dbReference type="SUPFAM" id="SSF48452">
    <property type="entry name" value="TPR-like"/>
    <property type="match status" value="2"/>
</dbReference>
<dbReference type="EMBL" id="CP064781">
    <property type="protein sequence ID" value="QRJ65486.1"/>
    <property type="molecule type" value="Genomic_DNA"/>
</dbReference>
<comment type="similarity">
    <text evidence="2">Belongs to the glycosyltransferase 41 family. O-GlcNAc transferase subfamily.</text>
</comment>
<evidence type="ECO:0000313" key="11">
    <source>
        <dbReference type="Proteomes" id="UP000663444"/>
    </source>
</evidence>
<evidence type="ECO:0000313" key="10">
    <source>
        <dbReference type="EMBL" id="QRJ65486.1"/>
    </source>
</evidence>
<feature type="domain" description="O-GlcNAc transferase C-terminal" evidence="9">
    <location>
        <begin position="428"/>
        <end position="579"/>
    </location>
</feature>
<dbReference type="SUPFAM" id="SSF53756">
    <property type="entry name" value="UDP-Glycosyltransferase/glycogen phosphorylase"/>
    <property type="match status" value="1"/>
</dbReference>
<evidence type="ECO:0000256" key="5">
    <source>
        <dbReference type="ARBA" id="ARBA00022679"/>
    </source>
</evidence>
<proteinExistence type="inferred from homology"/>
<gene>
    <name evidence="10" type="ORF">IWH25_09240</name>
</gene>
<evidence type="ECO:0000256" key="1">
    <source>
        <dbReference type="ARBA" id="ARBA00004922"/>
    </source>
</evidence>
<comment type="pathway">
    <text evidence="1">Protein modification; protein glycosylation.</text>
</comment>
<keyword evidence="4" id="KW-0328">Glycosyltransferase</keyword>
<dbReference type="AlphaFoldDB" id="A0A974SS70"/>
<dbReference type="Gene3D" id="3.40.50.11380">
    <property type="match status" value="1"/>
</dbReference>
<accession>A0A974SS70</accession>
<dbReference type="KEGG" id="ares:IWH25_09240"/>